<feature type="compositionally biased region" description="Polar residues" evidence="6">
    <location>
        <begin position="61"/>
        <end position="70"/>
    </location>
</feature>
<evidence type="ECO:0000256" key="3">
    <source>
        <dbReference type="ARBA" id="ARBA00022771"/>
    </source>
</evidence>
<evidence type="ECO:0008006" key="11">
    <source>
        <dbReference type="Google" id="ProtNLM"/>
    </source>
</evidence>
<dbReference type="eggNOG" id="KOG4765">
    <property type="taxonomic scope" value="Eukaryota"/>
</dbReference>
<dbReference type="Proteomes" id="UP000019471">
    <property type="component" value="Unassembled WGS sequence"/>
</dbReference>
<comment type="subcellular location">
    <subcellularLocation>
        <location evidence="1">Nucleus</location>
    </subcellularLocation>
</comment>
<keyword evidence="4" id="KW-0862">Zinc</keyword>
<dbReference type="InterPro" id="IPR012935">
    <property type="entry name" value="NuBaID_N"/>
</dbReference>
<evidence type="ECO:0000259" key="8">
    <source>
        <dbReference type="Pfam" id="PF08600"/>
    </source>
</evidence>
<dbReference type="PANTHER" id="PTHR15835:SF6">
    <property type="entry name" value="ZINC FINGER C3HC-TYPE PROTEIN 1"/>
    <property type="match status" value="1"/>
</dbReference>
<accession>W9XGG6</accession>
<dbReference type="Pfam" id="PF07967">
    <property type="entry name" value="zf-C3HC"/>
    <property type="match status" value="1"/>
</dbReference>
<dbReference type="GeneID" id="19185664"/>
<name>W9XGG6_9EURO</name>
<keyword evidence="10" id="KW-1185">Reference proteome</keyword>
<proteinExistence type="predicted"/>
<evidence type="ECO:0000256" key="5">
    <source>
        <dbReference type="ARBA" id="ARBA00023242"/>
    </source>
</evidence>
<evidence type="ECO:0000256" key="1">
    <source>
        <dbReference type="ARBA" id="ARBA00004123"/>
    </source>
</evidence>
<feature type="domain" description="C3HC-type" evidence="7">
    <location>
        <begin position="81"/>
        <end position="239"/>
    </location>
</feature>
<evidence type="ECO:0000259" key="7">
    <source>
        <dbReference type="Pfam" id="PF07967"/>
    </source>
</evidence>
<reference evidence="9 10" key="1">
    <citation type="submission" date="2013-03" db="EMBL/GenBank/DDBJ databases">
        <title>The Genome Sequence of Cladophialophora psammophila CBS 110553.</title>
        <authorList>
            <consortium name="The Broad Institute Genomics Platform"/>
            <person name="Cuomo C."/>
            <person name="de Hoog S."/>
            <person name="Gorbushina A."/>
            <person name="Walker B."/>
            <person name="Young S.K."/>
            <person name="Zeng Q."/>
            <person name="Gargeya S."/>
            <person name="Fitzgerald M."/>
            <person name="Haas B."/>
            <person name="Abouelleil A."/>
            <person name="Allen A.W."/>
            <person name="Alvarado L."/>
            <person name="Arachchi H.M."/>
            <person name="Berlin A.M."/>
            <person name="Chapman S.B."/>
            <person name="Gainer-Dewar J."/>
            <person name="Goldberg J."/>
            <person name="Griggs A."/>
            <person name="Gujja S."/>
            <person name="Hansen M."/>
            <person name="Howarth C."/>
            <person name="Imamovic A."/>
            <person name="Ireland A."/>
            <person name="Larimer J."/>
            <person name="McCowan C."/>
            <person name="Murphy C."/>
            <person name="Pearson M."/>
            <person name="Poon T.W."/>
            <person name="Priest M."/>
            <person name="Roberts A."/>
            <person name="Saif S."/>
            <person name="Shea T."/>
            <person name="Sisk P."/>
            <person name="Sykes S."/>
            <person name="Wortman J."/>
            <person name="Nusbaum C."/>
            <person name="Birren B."/>
        </authorList>
    </citation>
    <scope>NUCLEOTIDE SEQUENCE [LARGE SCALE GENOMIC DNA]</scope>
    <source>
        <strain evidence="9 10">CBS 110553</strain>
    </source>
</reference>
<keyword evidence="5" id="KW-0539">Nucleus</keyword>
<dbReference type="RefSeq" id="XP_007739737.1">
    <property type="nucleotide sequence ID" value="XM_007741547.1"/>
</dbReference>
<keyword evidence="2" id="KW-0479">Metal-binding</keyword>
<dbReference type="InterPro" id="IPR013909">
    <property type="entry name" value="NuBaID_C"/>
</dbReference>
<dbReference type="AlphaFoldDB" id="W9XGG6"/>
<evidence type="ECO:0000256" key="4">
    <source>
        <dbReference type="ARBA" id="ARBA00022833"/>
    </source>
</evidence>
<protein>
    <recommendedName>
        <fullName evidence="11">C3HC-type domain-containing protein</fullName>
    </recommendedName>
</protein>
<feature type="region of interest" description="Disordered" evidence="6">
    <location>
        <begin position="48"/>
        <end position="70"/>
    </location>
</feature>
<dbReference type="STRING" id="1182543.W9XGG6"/>
<feature type="region of interest" description="Disordered" evidence="6">
    <location>
        <begin position="367"/>
        <end position="403"/>
    </location>
</feature>
<comment type="caution">
    <text evidence="9">The sequence shown here is derived from an EMBL/GenBank/DDBJ whole genome shotgun (WGS) entry which is preliminary data.</text>
</comment>
<dbReference type="EMBL" id="AMGX01000001">
    <property type="protein sequence ID" value="EXJ76420.1"/>
    <property type="molecule type" value="Genomic_DNA"/>
</dbReference>
<sequence>MSYAIETKKRKFDRILEALTDSASAASAPPSPSHSSINASTTSLSLYAASDSSKRRRITPPSKTATTHTSTPIALSGHYLPSSRAAFLQRLETFRHVTQWHIPSTDPVNAAAWAKRGWTCVDTDTVACGVCKERLYVDLNLDKELLKLSERHGGEGADEEAAAADEEDSFTISSEIYGSIVKKYQDMIVTAHAESCLWRKRGCDSSIQRIEGLLNTTLALSALKTRYDSLSSHSDEIPRIEPLPPTPLVDPQELEQFRLSGQEKPHIDALRLAVCGWQRKCEDVIECHHCFRSLGLWLYRGESPAIEKLDAIDNHLEYCPWRSAEAQDTELQTGHARTTTSGEEILPKKERVAGWVLVYQAITKDNKQKKASNGSRSTATSETVLGATSSESTTPEQREKKMKDLLRRIKEIKKPFNVKALLKRKDKPKA</sequence>
<evidence type="ECO:0000256" key="6">
    <source>
        <dbReference type="SAM" id="MobiDB-lite"/>
    </source>
</evidence>
<evidence type="ECO:0000313" key="10">
    <source>
        <dbReference type="Proteomes" id="UP000019471"/>
    </source>
</evidence>
<evidence type="ECO:0000313" key="9">
    <source>
        <dbReference type="EMBL" id="EXJ76420.1"/>
    </source>
</evidence>
<dbReference type="Pfam" id="PF08600">
    <property type="entry name" value="NuBaID_C"/>
    <property type="match status" value="1"/>
</dbReference>
<dbReference type="GO" id="GO:0008270">
    <property type="term" value="F:zinc ion binding"/>
    <property type="evidence" value="ECO:0007669"/>
    <property type="project" value="UniProtKB-KW"/>
</dbReference>
<evidence type="ECO:0000256" key="2">
    <source>
        <dbReference type="ARBA" id="ARBA00022723"/>
    </source>
</evidence>
<organism evidence="9 10">
    <name type="scientific">Cladophialophora psammophila CBS 110553</name>
    <dbReference type="NCBI Taxonomy" id="1182543"/>
    <lineage>
        <taxon>Eukaryota</taxon>
        <taxon>Fungi</taxon>
        <taxon>Dikarya</taxon>
        <taxon>Ascomycota</taxon>
        <taxon>Pezizomycotina</taxon>
        <taxon>Eurotiomycetes</taxon>
        <taxon>Chaetothyriomycetidae</taxon>
        <taxon>Chaetothyriales</taxon>
        <taxon>Herpotrichiellaceae</taxon>
        <taxon>Cladophialophora</taxon>
    </lineage>
</organism>
<dbReference type="GO" id="GO:0005634">
    <property type="term" value="C:nucleus"/>
    <property type="evidence" value="ECO:0007669"/>
    <property type="project" value="UniProtKB-SubCell"/>
</dbReference>
<dbReference type="OrthoDB" id="2592092at2759"/>
<gene>
    <name evidence="9" type="ORF">A1O5_00928</name>
</gene>
<dbReference type="PANTHER" id="PTHR15835">
    <property type="entry name" value="NUCLEAR-INTERACTING PARTNER OF ALK"/>
    <property type="match status" value="1"/>
</dbReference>
<dbReference type="HOGENOM" id="CLU_031412_1_1_1"/>
<feature type="domain" description="NuBaID C-terminal" evidence="8">
    <location>
        <begin position="269"/>
        <end position="369"/>
    </location>
</feature>
<keyword evidence="3" id="KW-0863">Zinc-finger</keyword>
<feature type="compositionally biased region" description="Polar residues" evidence="6">
    <location>
        <begin position="371"/>
        <end position="395"/>
    </location>
</feature>